<organism evidence="3 4">
    <name type="scientific">Cryobacterium frigoriphilum</name>
    <dbReference type="NCBI Taxonomy" id="1259150"/>
    <lineage>
        <taxon>Bacteria</taxon>
        <taxon>Bacillati</taxon>
        <taxon>Actinomycetota</taxon>
        <taxon>Actinomycetes</taxon>
        <taxon>Micrococcales</taxon>
        <taxon>Microbacteriaceae</taxon>
        <taxon>Cryobacterium</taxon>
    </lineage>
</organism>
<reference evidence="3 4" key="1">
    <citation type="submission" date="2019-03" db="EMBL/GenBank/DDBJ databases">
        <title>Genomics of glacier-inhabiting Cryobacterium strains.</title>
        <authorList>
            <person name="Liu Q."/>
            <person name="Xin Y.-H."/>
        </authorList>
    </citation>
    <scope>NUCLEOTIDE SEQUENCE [LARGE SCALE GENOMIC DNA]</scope>
    <source>
        <strain evidence="3 4">Hh14</strain>
    </source>
</reference>
<dbReference type="Gene3D" id="3.40.50.1240">
    <property type="entry name" value="Phosphoglycerate mutase-like"/>
    <property type="match status" value="1"/>
</dbReference>
<sequence length="219" mass="23107">MAQPSAGLSRLRQNRRVTTTTTFALIRHGQTDWNAQMRIQGSTDIPLNAVGRGQATDAEAALSPYAWDFVVSSPLSRAAETADIIAADLSLTVTERMPQLAERDYGPAEGLGAGPELDALRTPDGGYGGFRGAESETSVAARGLNALRELARTWPGARIVVVAHGTLIRLCLIEALGRDIPSIDNAALTLVRLTPAPSGEPEAADDWTLDVLNGALVPA</sequence>
<feature type="binding site" evidence="2">
    <location>
        <begin position="27"/>
        <end position="34"/>
    </location>
    <ligand>
        <name>substrate</name>
    </ligand>
</feature>
<dbReference type="PANTHER" id="PTHR48100">
    <property type="entry name" value="BROAD-SPECIFICITY PHOSPHATASE YOR283W-RELATED"/>
    <property type="match status" value="1"/>
</dbReference>
<dbReference type="InterPro" id="IPR013078">
    <property type="entry name" value="His_Pase_superF_clade-1"/>
</dbReference>
<dbReference type="PROSITE" id="PS00175">
    <property type="entry name" value="PG_MUTASE"/>
    <property type="match status" value="1"/>
</dbReference>
<feature type="active site" description="Tele-phosphohistidine intermediate" evidence="1">
    <location>
        <position position="28"/>
    </location>
</feature>
<dbReference type="GO" id="GO:0016791">
    <property type="term" value="F:phosphatase activity"/>
    <property type="evidence" value="ECO:0007669"/>
    <property type="project" value="TreeGrafter"/>
</dbReference>
<accession>A0A4R8ZW61</accession>
<dbReference type="SUPFAM" id="SSF53254">
    <property type="entry name" value="Phosphoglycerate mutase-like"/>
    <property type="match status" value="1"/>
</dbReference>
<dbReference type="Proteomes" id="UP000297447">
    <property type="component" value="Unassembled WGS sequence"/>
</dbReference>
<dbReference type="OrthoDB" id="4697614at2"/>
<name>A0A4R8ZW61_9MICO</name>
<dbReference type="CDD" id="cd07067">
    <property type="entry name" value="HP_PGM_like"/>
    <property type="match status" value="1"/>
</dbReference>
<dbReference type="Pfam" id="PF00300">
    <property type="entry name" value="His_Phos_1"/>
    <property type="match status" value="1"/>
</dbReference>
<dbReference type="InterPro" id="IPR029033">
    <property type="entry name" value="His_PPase_superfam"/>
</dbReference>
<dbReference type="AlphaFoldDB" id="A0A4R8ZW61"/>
<feature type="binding site" evidence="2">
    <location>
        <begin position="102"/>
        <end position="105"/>
    </location>
    <ligand>
        <name>substrate</name>
    </ligand>
</feature>
<dbReference type="SMART" id="SM00855">
    <property type="entry name" value="PGAM"/>
    <property type="match status" value="1"/>
</dbReference>
<proteinExistence type="predicted"/>
<gene>
    <name evidence="3" type="ORF">E3T55_14935</name>
</gene>
<evidence type="ECO:0000313" key="3">
    <source>
        <dbReference type="EMBL" id="TFD47842.1"/>
    </source>
</evidence>
<evidence type="ECO:0000256" key="2">
    <source>
        <dbReference type="PIRSR" id="PIRSR613078-2"/>
    </source>
</evidence>
<dbReference type="EMBL" id="SOHE01000060">
    <property type="protein sequence ID" value="TFD47842.1"/>
    <property type="molecule type" value="Genomic_DNA"/>
</dbReference>
<keyword evidence="4" id="KW-1185">Reference proteome</keyword>
<dbReference type="GO" id="GO:0005737">
    <property type="term" value="C:cytoplasm"/>
    <property type="evidence" value="ECO:0007669"/>
    <property type="project" value="TreeGrafter"/>
</dbReference>
<feature type="binding site" evidence="2">
    <location>
        <position position="77"/>
    </location>
    <ligand>
        <name>substrate</name>
    </ligand>
</feature>
<evidence type="ECO:0000256" key="1">
    <source>
        <dbReference type="PIRSR" id="PIRSR613078-1"/>
    </source>
</evidence>
<dbReference type="InterPro" id="IPR001345">
    <property type="entry name" value="PG/BPGM_mutase_AS"/>
</dbReference>
<feature type="active site" description="Proton donor/acceptor" evidence="1">
    <location>
        <position position="102"/>
    </location>
</feature>
<dbReference type="PANTHER" id="PTHR48100:SF59">
    <property type="entry name" value="ADENOSYLCOBALAMIN_ALPHA-RIBAZOLE PHOSPHATASE"/>
    <property type="match status" value="1"/>
</dbReference>
<dbReference type="InterPro" id="IPR050275">
    <property type="entry name" value="PGM_Phosphatase"/>
</dbReference>
<evidence type="ECO:0000313" key="4">
    <source>
        <dbReference type="Proteomes" id="UP000297447"/>
    </source>
</evidence>
<protein>
    <submittedName>
        <fullName evidence="3">Histidine phosphatase family protein</fullName>
    </submittedName>
</protein>
<comment type="caution">
    <text evidence="3">The sequence shown here is derived from an EMBL/GenBank/DDBJ whole genome shotgun (WGS) entry which is preliminary data.</text>
</comment>